<reference evidence="3 4" key="1">
    <citation type="submission" date="2020-04" db="EMBL/GenBank/DDBJ databases">
        <title>Chromosome-level genome assembly of a cyprinid fish Onychostoma macrolepis by integration of Nanopore Sequencing, Bionano and Hi-C technology.</title>
        <authorList>
            <person name="Wang D."/>
        </authorList>
    </citation>
    <scope>NUCLEOTIDE SEQUENCE [LARGE SCALE GENOMIC DNA]</scope>
    <source>
        <strain evidence="3">SWU-2019</strain>
        <tissue evidence="3">Muscle</tissue>
    </source>
</reference>
<evidence type="ECO:0000313" key="3">
    <source>
        <dbReference type="EMBL" id="KAF4100905.1"/>
    </source>
</evidence>
<dbReference type="Proteomes" id="UP000579812">
    <property type="component" value="Unassembled WGS sequence"/>
</dbReference>
<keyword evidence="2" id="KW-1133">Transmembrane helix</keyword>
<keyword evidence="2" id="KW-0472">Membrane</keyword>
<keyword evidence="4" id="KW-1185">Reference proteome</keyword>
<evidence type="ECO:0000256" key="2">
    <source>
        <dbReference type="SAM" id="Phobius"/>
    </source>
</evidence>
<dbReference type="PROSITE" id="PS51257">
    <property type="entry name" value="PROKAR_LIPOPROTEIN"/>
    <property type="match status" value="1"/>
</dbReference>
<comment type="caution">
    <text evidence="3">The sequence shown here is derived from an EMBL/GenBank/DDBJ whole genome shotgun (WGS) entry which is preliminary data.</text>
</comment>
<name>A0A7J6C2Q0_9TELE</name>
<sequence length="213" mass="24087">MVLIRINTTWVVCTSGSCDLILQDLKTTDAGKYISKVFASGQLPDIYTYDIRVNLTLTGQKGKELMFDDLPREAESVTHLTNAGCTEVWRRGQESGTESKDKLDSTHEDETHDTERVSVWVWIATGVVFLVAPIVFAVNKMRRNRNKDSYQEVQMTETVQGPRSSNNSNRIYVMLLRKLKMSSNLTFPASVKVKRQEKLSTSSINVPAQLHED</sequence>
<organism evidence="3 4">
    <name type="scientific">Onychostoma macrolepis</name>
    <dbReference type="NCBI Taxonomy" id="369639"/>
    <lineage>
        <taxon>Eukaryota</taxon>
        <taxon>Metazoa</taxon>
        <taxon>Chordata</taxon>
        <taxon>Craniata</taxon>
        <taxon>Vertebrata</taxon>
        <taxon>Euteleostomi</taxon>
        <taxon>Actinopterygii</taxon>
        <taxon>Neopterygii</taxon>
        <taxon>Teleostei</taxon>
        <taxon>Ostariophysi</taxon>
        <taxon>Cypriniformes</taxon>
        <taxon>Cyprinidae</taxon>
        <taxon>Acrossocheilinae</taxon>
        <taxon>Onychostoma</taxon>
    </lineage>
</organism>
<evidence type="ECO:0000256" key="1">
    <source>
        <dbReference type="SAM" id="MobiDB-lite"/>
    </source>
</evidence>
<feature type="region of interest" description="Disordered" evidence="1">
    <location>
        <begin position="90"/>
        <end position="110"/>
    </location>
</feature>
<dbReference type="EMBL" id="JAAMOB010000019">
    <property type="protein sequence ID" value="KAF4100905.1"/>
    <property type="molecule type" value="Genomic_DNA"/>
</dbReference>
<gene>
    <name evidence="3" type="ORF">G5714_019101</name>
</gene>
<evidence type="ECO:0000313" key="4">
    <source>
        <dbReference type="Proteomes" id="UP000579812"/>
    </source>
</evidence>
<accession>A0A7J6C2Q0</accession>
<keyword evidence="2" id="KW-0812">Transmembrane</keyword>
<protein>
    <submittedName>
        <fullName evidence="3">Uncharacterized protein</fullName>
    </submittedName>
</protein>
<feature type="transmembrane region" description="Helical" evidence="2">
    <location>
        <begin position="119"/>
        <end position="138"/>
    </location>
</feature>
<proteinExistence type="predicted"/>
<dbReference type="AlphaFoldDB" id="A0A7J6C2Q0"/>